<dbReference type="InterPro" id="IPR021131">
    <property type="entry name" value="Ribosomal_uL15/eL18"/>
</dbReference>
<dbReference type="RefSeq" id="XP_004261944.1">
    <property type="nucleotide sequence ID" value="XM_004261896.1"/>
</dbReference>
<dbReference type="PANTHER" id="PTHR10934">
    <property type="entry name" value="60S RIBOSOMAL PROTEIN L18"/>
    <property type="match status" value="1"/>
</dbReference>
<dbReference type="Gene3D" id="3.100.10.10">
    <property type="match status" value="1"/>
</dbReference>
<dbReference type="Proteomes" id="UP000014680">
    <property type="component" value="Unassembled WGS sequence"/>
</dbReference>
<evidence type="ECO:0000313" key="6">
    <source>
        <dbReference type="EMBL" id="ELP95173.1"/>
    </source>
</evidence>
<evidence type="ECO:0000256" key="4">
    <source>
        <dbReference type="SAM" id="MobiDB-lite"/>
    </source>
</evidence>
<keyword evidence="3" id="KW-0687">Ribonucleoprotein</keyword>
<evidence type="ECO:0000256" key="3">
    <source>
        <dbReference type="ARBA" id="ARBA00023274"/>
    </source>
</evidence>
<dbReference type="GO" id="GO:0006412">
    <property type="term" value="P:translation"/>
    <property type="evidence" value="ECO:0007669"/>
    <property type="project" value="InterPro"/>
</dbReference>
<dbReference type="Pfam" id="PF17135">
    <property type="entry name" value="Ribosomal_L18"/>
    <property type="match status" value="1"/>
</dbReference>
<dbReference type="AlphaFoldDB" id="A0A0A1UFB0"/>
<gene>
    <name evidence="6" type="ORF">EIN_429390</name>
</gene>
<dbReference type="InterPro" id="IPR000039">
    <property type="entry name" value="Ribosomal_eL18"/>
</dbReference>
<dbReference type="EMBL" id="KB206168">
    <property type="protein sequence ID" value="ELP95173.1"/>
    <property type="molecule type" value="Genomic_DNA"/>
</dbReference>
<keyword evidence="2 6" id="KW-0689">Ribosomal protein</keyword>
<evidence type="ECO:0000313" key="7">
    <source>
        <dbReference type="Proteomes" id="UP000014680"/>
    </source>
</evidence>
<feature type="domain" description="Large ribosomal subunit protein uL15/eL18" evidence="5">
    <location>
        <begin position="3"/>
        <end position="167"/>
    </location>
</feature>
<feature type="region of interest" description="Disordered" evidence="4">
    <location>
        <begin position="1"/>
        <end position="21"/>
    </location>
</feature>
<dbReference type="PANTHER" id="PTHR10934:SF2">
    <property type="entry name" value="LARGE RIBOSOMAL SUBUNIT PROTEIN EL18"/>
    <property type="match status" value="1"/>
</dbReference>
<comment type="similarity">
    <text evidence="1">Belongs to the eukaryotic ribosomal protein eL18 family.</text>
</comment>
<dbReference type="SUPFAM" id="SSF52080">
    <property type="entry name" value="Ribosomal proteins L15p and L18e"/>
    <property type="match status" value="1"/>
</dbReference>
<dbReference type="OMA" id="KIVALKW"/>
<evidence type="ECO:0000256" key="2">
    <source>
        <dbReference type="ARBA" id="ARBA00022980"/>
    </source>
</evidence>
<sequence>MAIDLDRHNKRKHVSRNPRGTNPYMKLLGRIYAFLAKRTQSKFAKTVHHRLCLSGVNRPVVSTSKIAALLKDREQKIAVCITTVTFDERMPVLPKMTVCALRFTKTAEQAITKAGGKCLRFDELAMKAPTGKDTLLIRGKKSTRAALKHFGKVCAKKHAAKEYKGKGSKKH</sequence>
<reference evidence="6 7" key="1">
    <citation type="submission" date="2012-10" db="EMBL/GenBank/DDBJ databases">
        <authorList>
            <person name="Zafar N."/>
            <person name="Inman J."/>
            <person name="Hall N."/>
            <person name="Lorenzi H."/>
            <person name="Caler E."/>
        </authorList>
    </citation>
    <scope>NUCLEOTIDE SEQUENCE [LARGE SCALE GENOMIC DNA]</scope>
    <source>
        <strain evidence="6 7">IP1</strain>
    </source>
</reference>
<protein>
    <submittedName>
        <fullName evidence="6">60S ribosomal protein L18-B, putative</fullName>
    </submittedName>
</protein>
<name>A0A0A1UFB0_ENTIV</name>
<dbReference type="GO" id="GO:0003723">
    <property type="term" value="F:RNA binding"/>
    <property type="evidence" value="ECO:0007669"/>
    <property type="project" value="TreeGrafter"/>
</dbReference>
<dbReference type="OrthoDB" id="6353017at2759"/>
<dbReference type="GO" id="GO:0022625">
    <property type="term" value="C:cytosolic large ribosomal subunit"/>
    <property type="evidence" value="ECO:0007669"/>
    <property type="project" value="TreeGrafter"/>
</dbReference>
<accession>A0A0A1UFB0</accession>
<proteinExistence type="inferred from homology"/>
<organism evidence="6 7">
    <name type="scientific">Entamoeba invadens IP1</name>
    <dbReference type="NCBI Taxonomy" id="370355"/>
    <lineage>
        <taxon>Eukaryota</taxon>
        <taxon>Amoebozoa</taxon>
        <taxon>Evosea</taxon>
        <taxon>Archamoebae</taxon>
        <taxon>Mastigamoebida</taxon>
        <taxon>Entamoebidae</taxon>
        <taxon>Entamoeba</taxon>
    </lineage>
</organism>
<keyword evidence="7" id="KW-1185">Reference proteome</keyword>
<evidence type="ECO:0000256" key="1">
    <source>
        <dbReference type="ARBA" id="ARBA00006815"/>
    </source>
</evidence>
<dbReference type="GeneID" id="14894169"/>
<dbReference type="GO" id="GO:0003735">
    <property type="term" value="F:structural constituent of ribosome"/>
    <property type="evidence" value="ECO:0007669"/>
    <property type="project" value="InterPro"/>
</dbReference>
<dbReference type="KEGG" id="eiv:EIN_429390"/>
<evidence type="ECO:0000259" key="5">
    <source>
        <dbReference type="Pfam" id="PF17135"/>
    </source>
</evidence>
<dbReference type="VEuPathDB" id="AmoebaDB:EIN_429390"/>
<dbReference type="InterPro" id="IPR036227">
    <property type="entry name" value="Ribosomal_uL15/eL18_sf"/>
</dbReference>